<evidence type="ECO:0000256" key="1">
    <source>
        <dbReference type="SAM" id="Phobius"/>
    </source>
</evidence>
<feature type="transmembrane region" description="Helical" evidence="1">
    <location>
        <begin position="59"/>
        <end position="80"/>
    </location>
</feature>
<keyword evidence="1" id="KW-0812">Transmembrane</keyword>
<dbReference type="InterPro" id="IPR010380">
    <property type="entry name" value="DUF975"/>
</dbReference>
<feature type="transmembrane region" description="Helical" evidence="1">
    <location>
        <begin position="157"/>
        <end position="188"/>
    </location>
</feature>
<dbReference type="RefSeq" id="WP_249513481.1">
    <property type="nucleotide sequence ID" value="NZ_CP093365.1"/>
</dbReference>
<evidence type="ECO:0000313" key="2">
    <source>
        <dbReference type="EMBL" id="UQS84297.1"/>
    </source>
</evidence>
<gene>
    <name evidence="2" type="ORF">MOO47_03875</name>
</gene>
<protein>
    <submittedName>
        <fullName evidence="2">DUF975 family protein</fullName>
    </submittedName>
</protein>
<dbReference type="Pfam" id="PF06161">
    <property type="entry name" value="DUF975"/>
    <property type="match status" value="1"/>
</dbReference>
<dbReference type="Proteomes" id="UP000831947">
    <property type="component" value="Chromosome"/>
</dbReference>
<proteinExistence type="predicted"/>
<keyword evidence="1" id="KW-1133">Transmembrane helix</keyword>
<keyword evidence="3" id="KW-1185">Reference proteome</keyword>
<sequence>MSSHEMRKELKKEIKYLYKNEKEQVFQIMIGPVLLSFVIGFVMSFLVGFTTEVSGPINVTSLLLLGIYILMGLAMGILTFNVSNMVLINLYDLLDGNEVPHGFWSKMFRSKYFKKTMPLASLEAVIFIVVYAILCIVIIFGVSALLHLNSLSWSREIFIILLLGIVLMFISVGVFVILCPYFATILVLKRNIDNNKDNLSIFSSLKQSRQLMKSHKWQYFVLILSTLGWIVLIVVIWGIVRIVLPDLGYIIYLILLIFYSAYLSGVQTNFFYHLFNNKKK</sequence>
<evidence type="ECO:0000313" key="3">
    <source>
        <dbReference type="Proteomes" id="UP000831947"/>
    </source>
</evidence>
<reference evidence="2 3" key="1">
    <citation type="journal article" date="2022" name="Int. J. Syst. Evol. Microbiol.">
        <title>Apilactobacillus apisilvae sp. nov., Nicolia spurrieriana gen. nov. sp. nov., Bombilactobacillus folatiphilus sp. nov. and Bombilactobacillus thymidiniphilus sp. nov., four new lactic acid bacterial isolates from stingless bees Tetragonula carbonaria and Austroplebeia australis.</title>
        <authorList>
            <person name="Oliphant S.A."/>
            <person name="Watson-Haigh N.S."/>
            <person name="Sumby K.M."/>
            <person name="Gardner J."/>
            <person name="Groom S."/>
            <person name="Jiranek V."/>
        </authorList>
    </citation>
    <scope>NUCLEOTIDE SEQUENCE [LARGE SCALE GENOMIC DNA]</scope>
    <source>
        <strain evidence="2 3">SG4_A1</strain>
    </source>
</reference>
<keyword evidence="1" id="KW-0472">Membrane</keyword>
<accession>A0ABY4PG48</accession>
<name>A0ABY4PG48_9LACO</name>
<feature type="transmembrane region" description="Helical" evidence="1">
    <location>
        <begin position="249"/>
        <end position="272"/>
    </location>
</feature>
<feature type="transmembrane region" description="Helical" evidence="1">
    <location>
        <begin position="219"/>
        <end position="243"/>
    </location>
</feature>
<feature type="transmembrane region" description="Helical" evidence="1">
    <location>
        <begin position="25"/>
        <end position="47"/>
    </location>
</feature>
<dbReference type="EMBL" id="CP093365">
    <property type="protein sequence ID" value="UQS84297.1"/>
    <property type="molecule type" value="Genomic_DNA"/>
</dbReference>
<organism evidence="2 3">
    <name type="scientific">Bombilactobacillus thymidiniphilus</name>
    <dbReference type="NCBI Taxonomy" id="2923363"/>
    <lineage>
        <taxon>Bacteria</taxon>
        <taxon>Bacillati</taxon>
        <taxon>Bacillota</taxon>
        <taxon>Bacilli</taxon>
        <taxon>Lactobacillales</taxon>
        <taxon>Lactobacillaceae</taxon>
        <taxon>Bombilactobacillus</taxon>
    </lineage>
</organism>
<feature type="transmembrane region" description="Helical" evidence="1">
    <location>
        <begin position="119"/>
        <end position="145"/>
    </location>
</feature>